<feature type="domain" description="Beta-xylosidase C-terminal Concanavalin A-like" evidence="8">
    <location>
        <begin position="329"/>
        <end position="532"/>
    </location>
</feature>
<dbReference type="PANTHER" id="PTHR42812">
    <property type="entry name" value="BETA-XYLOSIDASE"/>
    <property type="match status" value="1"/>
</dbReference>
<dbReference type="Gene3D" id="2.60.120.200">
    <property type="match status" value="1"/>
</dbReference>
<organism evidence="9 12">
    <name type="scientific">Labilibaculum euxinus</name>
    <dbReference type="NCBI Taxonomy" id="2686357"/>
    <lineage>
        <taxon>Bacteria</taxon>
        <taxon>Pseudomonadati</taxon>
        <taxon>Bacteroidota</taxon>
        <taxon>Bacteroidia</taxon>
        <taxon>Marinilabiliales</taxon>
        <taxon>Marinifilaceae</taxon>
        <taxon>Labilibaculum</taxon>
    </lineage>
</organism>
<evidence type="ECO:0000259" key="8">
    <source>
        <dbReference type="Pfam" id="PF17851"/>
    </source>
</evidence>
<name>A0A7M4D9D6_9BACT</name>
<evidence type="ECO:0000313" key="11">
    <source>
        <dbReference type="Proteomes" id="UP000285951"/>
    </source>
</evidence>
<feature type="active site" description="Proton donor" evidence="4">
    <location>
        <position position="204"/>
    </location>
</feature>
<dbReference type="GO" id="GO:0005975">
    <property type="term" value="P:carbohydrate metabolic process"/>
    <property type="evidence" value="ECO:0007669"/>
    <property type="project" value="InterPro"/>
</dbReference>
<dbReference type="CDD" id="cd09001">
    <property type="entry name" value="GH43_FsAxh1-like"/>
    <property type="match status" value="1"/>
</dbReference>
<keyword evidence="11" id="KW-1185">Reference proteome</keyword>
<evidence type="ECO:0000256" key="5">
    <source>
        <dbReference type="PIRSR" id="PIRSR606710-2"/>
    </source>
</evidence>
<dbReference type="Pfam" id="PF04616">
    <property type="entry name" value="Glyco_hydro_43"/>
    <property type="match status" value="1"/>
</dbReference>
<reference evidence="9 12" key="2">
    <citation type="submission" date="2019-12" db="EMBL/GenBank/DDBJ databases">
        <title>Draft genome sequence of Labilibaculum sp. strain 44 isolated from deep waters of Black Sea.</title>
        <authorList>
            <person name="Yadav S."/>
            <person name="Villanueva L."/>
        </authorList>
    </citation>
    <scope>NUCLEOTIDE SEQUENCE [LARGE SCALE GENOMIC DNA]</scope>
    <source>
        <strain evidence="9 12">44</strain>
    </source>
</reference>
<proteinExistence type="inferred from homology"/>
<dbReference type="OrthoDB" id="9801455at2"/>
<dbReference type="PANTHER" id="PTHR42812:SF12">
    <property type="entry name" value="BETA-XYLOSIDASE-RELATED"/>
    <property type="match status" value="1"/>
</dbReference>
<keyword evidence="3 6" id="KW-0326">Glycosidase</keyword>
<evidence type="ECO:0000256" key="1">
    <source>
        <dbReference type="ARBA" id="ARBA00009865"/>
    </source>
</evidence>
<evidence type="ECO:0000256" key="3">
    <source>
        <dbReference type="ARBA" id="ARBA00023295"/>
    </source>
</evidence>
<feature type="site" description="Important for catalytic activity, responsible for pKa modulation of the active site Glu and correct orientation of both the proton donor and substrate" evidence="5">
    <location>
        <position position="144"/>
    </location>
</feature>
<comment type="similarity">
    <text evidence="1 6">Belongs to the glycosyl hydrolase 43 family.</text>
</comment>
<dbReference type="Proteomes" id="UP000462449">
    <property type="component" value="Unassembled WGS sequence"/>
</dbReference>
<evidence type="ECO:0000256" key="4">
    <source>
        <dbReference type="PIRSR" id="PIRSR606710-1"/>
    </source>
</evidence>
<dbReference type="Proteomes" id="UP000285951">
    <property type="component" value="Unassembled WGS sequence"/>
</dbReference>
<accession>A0A7M4D9D6</accession>
<dbReference type="InterPro" id="IPR006710">
    <property type="entry name" value="Glyco_hydro_43"/>
</dbReference>
<dbReference type="InterPro" id="IPR051795">
    <property type="entry name" value="Glycosyl_Hydrlase_43"/>
</dbReference>
<dbReference type="InterPro" id="IPR013320">
    <property type="entry name" value="ConA-like_dom_sf"/>
</dbReference>
<gene>
    <name evidence="10" type="ORF">DWB62_015705</name>
    <name evidence="9" type="ORF">GNY23_15705</name>
</gene>
<evidence type="ECO:0000313" key="10">
    <source>
        <dbReference type="EMBL" id="MVB08470.1"/>
    </source>
</evidence>
<feature type="chain" id="PRO_5029763670" evidence="7">
    <location>
        <begin position="23"/>
        <end position="535"/>
    </location>
</feature>
<dbReference type="InterPro" id="IPR041542">
    <property type="entry name" value="GH43_C2"/>
</dbReference>
<dbReference type="AlphaFoldDB" id="A0A7M4D9D6"/>
<evidence type="ECO:0000313" key="9">
    <source>
        <dbReference type="EMBL" id="MUP39265.1"/>
    </source>
</evidence>
<feature type="signal peptide" evidence="7">
    <location>
        <begin position="1"/>
        <end position="22"/>
    </location>
</feature>
<dbReference type="SUPFAM" id="SSF49899">
    <property type="entry name" value="Concanavalin A-like lectins/glucanases"/>
    <property type="match status" value="1"/>
</dbReference>
<protein>
    <submittedName>
        <fullName evidence="9">Family 43 glycosylhydrolase</fullName>
    </submittedName>
</protein>
<dbReference type="Pfam" id="PF17851">
    <property type="entry name" value="GH43_C2"/>
    <property type="match status" value="1"/>
</dbReference>
<reference evidence="10 11" key="1">
    <citation type="submission" date="2019-11" db="EMBL/GenBank/DDBJ databases">
        <title>Draft genome sequence of Labilibaculum sp. strain SYP isolated from Black Sea.</title>
        <authorList>
            <person name="Yadav S."/>
            <person name="Villanueva L."/>
        </authorList>
    </citation>
    <scope>NUCLEOTIDE SEQUENCE [LARGE SCALE GENOMIC DNA]</scope>
    <source>
        <strain evidence="10 11">44</strain>
    </source>
</reference>
<dbReference type="RefSeq" id="WP_156196715.1">
    <property type="nucleotide sequence ID" value="NZ_QTZN02000044.1"/>
</dbReference>
<dbReference type="Gene3D" id="2.115.10.20">
    <property type="entry name" value="Glycosyl hydrolase domain, family 43"/>
    <property type="match status" value="1"/>
</dbReference>
<evidence type="ECO:0000313" key="12">
    <source>
        <dbReference type="Proteomes" id="UP000462449"/>
    </source>
</evidence>
<dbReference type="EMBL" id="QTZN02000044">
    <property type="protein sequence ID" value="MVB08470.1"/>
    <property type="molecule type" value="Genomic_DNA"/>
</dbReference>
<evidence type="ECO:0000256" key="7">
    <source>
        <dbReference type="SAM" id="SignalP"/>
    </source>
</evidence>
<evidence type="ECO:0000256" key="6">
    <source>
        <dbReference type="RuleBase" id="RU361187"/>
    </source>
</evidence>
<dbReference type="SUPFAM" id="SSF75005">
    <property type="entry name" value="Arabinanase/levansucrase/invertase"/>
    <property type="match status" value="1"/>
</dbReference>
<keyword evidence="7" id="KW-0732">Signal</keyword>
<sequence>MRIAFFLTLFYLGLTNISAQLAQNPIIWADVPDVSVIRVNDTYYMSSTTMHMSPGVPIMKSKDLVNWEIVSYAYDRLVENDKMNMENGQEAYGYGSWASSLRYHKGMFYVSTFSATSGKTHVYKTKDAETGPWEAFSFAPVLHDNSLFFDDDGRVYMLYGGGEIKLIELLPDASGIKPNGINKVIIENVNLIFGEDEVGGLPGEGCQLQKINGKYYLFNIASPKSRWSRSVIIHRADKITGPYEGRLALQYKDVAQGGLIDTPDGDWYAMLFGDRGAVGRVPYLVPVKWEDGWPVLGNEGKVPEHLNLPDNSDCISGIVASDEFERKQNDPKLPLAWQWNHNPDNKNWDILQNPGRLRITTSRIDTNVLCAKNILTQRTFGPKCSGSTLVNVSNMKNGDIGGLIALQNKYGYVGVKKENNKTMIVQVQTNLGAKEKNEKQGIINLNDIITSSKVIEQVPLTQEQVYFKIAIDFEIDKAYFYYSLDGKKWKKIGDSLQMVYSWPKHFMGYRFGLFNYATKEIGGNVDFDYFRIDER</sequence>
<comment type="caution">
    <text evidence="9">The sequence shown here is derived from an EMBL/GenBank/DDBJ whole genome shotgun (WGS) entry which is preliminary data.</text>
</comment>
<dbReference type="InterPro" id="IPR023296">
    <property type="entry name" value="Glyco_hydro_beta-prop_sf"/>
</dbReference>
<dbReference type="EMBL" id="WOTW01000044">
    <property type="protein sequence ID" value="MUP39265.1"/>
    <property type="molecule type" value="Genomic_DNA"/>
</dbReference>
<dbReference type="GO" id="GO:0004553">
    <property type="term" value="F:hydrolase activity, hydrolyzing O-glycosyl compounds"/>
    <property type="evidence" value="ECO:0007669"/>
    <property type="project" value="InterPro"/>
</dbReference>
<evidence type="ECO:0000256" key="2">
    <source>
        <dbReference type="ARBA" id="ARBA00022801"/>
    </source>
</evidence>
<feature type="active site" description="Proton acceptor" evidence="4">
    <location>
        <position position="33"/>
    </location>
</feature>
<keyword evidence="2 6" id="KW-0378">Hydrolase</keyword>